<keyword evidence="3" id="KW-0067">ATP-binding</keyword>
<dbReference type="GO" id="GO:0005524">
    <property type="term" value="F:ATP binding"/>
    <property type="evidence" value="ECO:0007669"/>
    <property type="project" value="UniProtKB-KW"/>
</dbReference>
<dbReference type="PANTHER" id="PTHR24220">
    <property type="entry name" value="IMPORT ATP-BINDING PROTEIN"/>
    <property type="match status" value="1"/>
</dbReference>
<dbReference type="InterPro" id="IPR003593">
    <property type="entry name" value="AAA+_ATPase"/>
</dbReference>
<dbReference type="EMBL" id="CP000804">
    <property type="protein sequence ID" value="ABU59203.1"/>
    <property type="molecule type" value="Genomic_DNA"/>
</dbReference>
<feature type="compositionally biased region" description="Basic and acidic residues" evidence="4">
    <location>
        <begin position="227"/>
        <end position="236"/>
    </location>
</feature>
<dbReference type="CDD" id="cd03255">
    <property type="entry name" value="ABC_MJ0796_LolCDE_FtsE"/>
    <property type="match status" value="2"/>
</dbReference>
<reference evidence="6 7" key="1">
    <citation type="submission" date="2007-08" db="EMBL/GenBank/DDBJ databases">
        <title>Complete sequence of Roseiflexus castenholzii DSM 13941.</title>
        <authorList>
            <consortium name="US DOE Joint Genome Institute"/>
            <person name="Copeland A."/>
            <person name="Lucas S."/>
            <person name="Lapidus A."/>
            <person name="Barry K."/>
            <person name="Glavina del Rio T."/>
            <person name="Dalin E."/>
            <person name="Tice H."/>
            <person name="Pitluck S."/>
            <person name="Thompson L.S."/>
            <person name="Brettin T."/>
            <person name="Bruce D."/>
            <person name="Detter J.C."/>
            <person name="Han C."/>
            <person name="Tapia R."/>
            <person name="Schmutz J."/>
            <person name="Larimer F."/>
            <person name="Land M."/>
            <person name="Hauser L."/>
            <person name="Kyrpides N."/>
            <person name="Mikhailova N."/>
            <person name="Bryant D.A."/>
            <person name="Hanada S."/>
            <person name="Tsukatani Y."/>
            <person name="Richardson P."/>
        </authorList>
    </citation>
    <scope>NUCLEOTIDE SEQUENCE [LARGE SCALE GENOMIC DNA]</scope>
    <source>
        <strain evidence="7">DSM 13941 / HLO8</strain>
    </source>
</reference>
<dbReference type="STRING" id="383372.Rcas_3149"/>
<keyword evidence="7" id="KW-1185">Reference proteome</keyword>
<evidence type="ECO:0000256" key="4">
    <source>
        <dbReference type="SAM" id="MobiDB-lite"/>
    </source>
</evidence>
<keyword evidence="2" id="KW-0547">Nucleotide-binding</keyword>
<feature type="domain" description="ABC transporter" evidence="5">
    <location>
        <begin position="8"/>
        <end position="249"/>
    </location>
</feature>
<evidence type="ECO:0000256" key="3">
    <source>
        <dbReference type="ARBA" id="ARBA00022840"/>
    </source>
</evidence>
<dbReference type="AlphaFoldDB" id="A7NNQ9"/>
<dbReference type="InterPro" id="IPR017871">
    <property type="entry name" value="ABC_transporter-like_CS"/>
</dbReference>
<evidence type="ECO:0000256" key="1">
    <source>
        <dbReference type="ARBA" id="ARBA00022448"/>
    </source>
</evidence>
<dbReference type="GO" id="GO:0016887">
    <property type="term" value="F:ATP hydrolysis activity"/>
    <property type="evidence" value="ECO:0007669"/>
    <property type="project" value="InterPro"/>
</dbReference>
<accession>A7NNQ9</accession>
<dbReference type="Pfam" id="PF00005">
    <property type="entry name" value="ABC_tran"/>
    <property type="match status" value="2"/>
</dbReference>
<dbReference type="HOGENOM" id="CLU_000604_86_2_0"/>
<organism evidence="6 7">
    <name type="scientific">Roseiflexus castenholzii (strain DSM 13941 / HLO8)</name>
    <dbReference type="NCBI Taxonomy" id="383372"/>
    <lineage>
        <taxon>Bacteria</taxon>
        <taxon>Bacillati</taxon>
        <taxon>Chloroflexota</taxon>
        <taxon>Chloroflexia</taxon>
        <taxon>Chloroflexales</taxon>
        <taxon>Roseiflexineae</taxon>
        <taxon>Roseiflexaceae</taxon>
        <taxon>Roseiflexus</taxon>
    </lineage>
</organism>
<dbReference type="InterPro" id="IPR015854">
    <property type="entry name" value="ABC_transpr_LolD-like"/>
</dbReference>
<sequence>MNTTDHIIHASGLVKIYKVAELEVVALQGLDLEVARGEFLALVGPSGSGKSTLLSAIGGLDRPSAGRLIVDGLDLTALTPAQLSAYRRERVGFIWQQTTRNLLPYLTARENIELLMTFAGRSRRERRAWADELLEAVGIVEKASTPITQLSGGQQQRVAIACALANRPKILLGDEPTGEVDWETAQRVLALLRDLRTRYGLTIVLVTHDPRVAEQADRVIVIRDGRTSTETRRDDGSGNGVSAMTGHSARARAAEELVVVDRTGRLQIPGDQRALAGIGRRARVELVDGGVLIRPVEDDRIAVPTEETTGDQPHHYLYDGDVASEVAASMPSEPLIEVRGITRTFGAGARAVSALRGVDLTIERGTFVALMGPSGSGKTTLLNIIGGLDRPTSGSVVIEGQRVDQMRSDDLARLRRRIGFVFQSFALLPTSSAFENVELALRLSGQAPRRRWDARVRRVLAAVGLTDWIDHRPYELSGGQQQRVALARALVTYPRIILADEPTGDLDSRTGRRVLTMLRTLCDQEGVTLVMATHDPAVMEFATTVYHMRDGVVVGCEQGVTAR</sequence>
<gene>
    <name evidence="6" type="ordered locus">Rcas_3149</name>
</gene>
<dbReference type="InterPro" id="IPR003439">
    <property type="entry name" value="ABC_transporter-like_ATP-bd"/>
</dbReference>
<dbReference type="KEGG" id="rca:Rcas_3149"/>
<dbReference type="InterPro" id="IPR017911">
    <property type="entry name" value="MacB-like_ATP-bd"/>
</dbReference>
<evidence type="ECO:0000313" key="7">
    <source>
        <dbReference type="Proteomes" id="UP000000263"/>
    </source>
</evidence>
<proteinExistence type="predicted"/>
<dbReference type="SUPFAM" id="SSF52540">
    <property type="entry name" value="P-loop containing nucleoside triphosphate hydrolases"/>
    <property type="match status" value="2"/>
</dbReference>
<dbReference type="SMART" id="SM00382">
    <property type="entry name" value="AAA"/>
    <property type="match status" value="2"/>
</dbReference>
<dbReference type="Proteomes" id="UP000000263">
    <property type="component" value="Chromosome"/>
</dbReference>
<evidence type="ECO:0000259" key="5">
    <source>
        <dbReference type="PROSITE" id="PS50893"/>
    </source>
</evidence>
<dbReference type="eggNOG" id="COG1136">
    <property type="taxonomic scope" value="Bacteria"/>
</dbReference>
<evidence type="ECO:0000313" key="6">
    <source>
        <dbReference type="EMBL" id="ABU59203.1"/>
    </source>
</evidence>
<dbReference type="RefSeq" id="WP_012121627.1">
    <property type="nucleotide sequence ID" value="NC_009767.1"/>
</dbReference>
<feature type="domain" description="ABC transporter" evidence="5">
    <location>
        <begin position="336"/>
        <end position="563"/>
    </location>
</feature>
<dbReference type="GO" id="GO:0005886">
    <property type="term" value="C:plasma membrane"/>
    <property type="evidence" value="ECO:0007669"/>
    <property type="project" value="TreeGrafter"/>
</dbReference>
<keyword evidence="1" id="KW-0813">Transport</keyword>
<dbReference type="InterPro" id="IPR027417">
    <property type="entry name" value="P-loop_NTPase"/>
</dbReference>
<dbReference type="Gene3D" id="3.40.50.300">
    <property type="entry name" value="P-loop containing nucleotide triphosphate hydrolases"/>
    <property type="match status" value="2"/>
</dbReference>
<evidence type="ECO:0000256" key="2">
    <source>
        <dbReference type="ARBA" id="ARBA00022741"/>
    </source>
</evidence>
<protein>
    <submittedName>
        <fullName evidence="6">ABC transporter related</fullName>
    </submittedName>
</protein>
<dbReference type="PROSITE" id="PS00211">
    <property type="entry name" value="ABC_TRANSPORTER_1"/>
    <property type="match status" value="2"/>
</dbReference>
<dbReference type="PROSITE" id="PS50893">
    <property type="entry name" value="ABC_TRANSPORTER_2"/>
    <property type="match status" value="2"/>
</dbReference>
<dbReference type="GO" id="GO:0022857">
    <property type="term" value="F:transmembrane transporter activity"/>
    <property type="evidence" value="ECO:0007669"/>
    <property type="project" value="TreeGrafter"/>
</dbReference>
<dbReference type="GO" id="GO:0098796">
    <property type="term" value="C:membrane protein complex"/>
    <property type="evidence" value="ECO:0007669"/>
    <property type="project" value="UniProtKB-ARBA"/>
</dbReference>
<dbReference type="OrthoDB" id="9804270at2"/>
<dbReference type="FunFam" id="3.40.50.300:FF:000032">
    <property type="entry name" value="Export ABC transporter ATP-binding protein"/>
    <property type="match status" value="2"/>
</dbReference>
<name>A7NNQ9_ROSCS</name>
<feature type="region of interest" description="Disordered" evidence="4">
    <location>
        <begin position="227"/>
        <end position="247"/>
    </location>
</feature>